<comment type="cofactor">
    <cofactor evidence="1">
        <name>(6R)-5,10-methylene-5,6,7,8-tetrahydrofolate</name>
        <dbReference type="ChEBI" id="CHEBI:15636"/>
    </cofactor>
</comment>
<evidence type="ECO:0000256" key="7">
    <source>
        <dbReference type="RuleBase" id="RU004182"/>
    </source>
</evidence>
<dbReference type="RefSeq" id="WP_101344322.1">
    <property type="nucleotide sequence ID" value="NZ_PJAI02000005.1"/>
</dbReference>
<dbReference type="PANTHER" id="PTHR11455:SF9">
    <property type="entry name" value="CRYPTOCHROME CIRCADIAN CLOCK 5 ISOFORM X1"/>
    <property type="match status" value="1"/>
</dbReference>
<dbReference type="Pfam" id="PF03441">
    <property type="entry name" value="FAD_binding_7"/>
    <property type="match status" value="1"/>
</dbReference>
<dbReference type="GO" id="GO:0003904">
    <property type="term" value="F:deoxyribodipyrimidine photo-lyase activity"/>
    <property type="evidence" value="ECO:0007669"/>
    <property type="project" value="UniProtKB-EC"/>
</dbReference>
<sequence>MLWFRNDLRTHDNPALHYFLNTSCGSSSDSPRKAIFFISEKQWLAHDWSLIKIDFIKRHAAALVDELANLNIELSLVEVDTFDDQVNYLTQYCQAHNVDTVFANSELEFNEHQRDLNCIKQGVPLMLYEADVIVPKGLVLNQSGSMFKVFTPFKNAWLKQVRTAGFDYLGKITRADDKETLADNKVKSVNNIIKSDGLSGTWPLAKEYEANVFSTFLQTKLTGYEQCRDIPSIKGTSGISPYLAAGVISPRYVLIALLNRCPDLLLATDSPEFSWLNELIWREFYRNLMFHEQKLCKHYCFKEQYQLITWHNNQTMFTAWCEGKTGYPLVDAAMRQLNQTGWMHNRLRMVVASFLTKHLLIDWRLGEKYFMQHLIDGDLASNNGGWQWAASTGCDAQPYFRIFNPIRQSERFDPNGEFIRKYLPELSSIPDKQIHFPHKYMEQNNISGYVKPIVDHKEARLKALAFYK</sequence>
<dbReference type="Proteomes" id="UP000815846">
    <property type="component" value="Unassembled WGS sequence"/>
</dbReference>
<evidence type="ECO:0000259" key="8">
    <source>
        <dbReference type="PROSITE" id="PS51645"/>
    </source>
</evidence>
<gene>
    <name evidence="9" type="primary">phrB</name>
    <name evidence="9" type="ORF">CWS31_006265</name>
</gene>
<dbReference type="NCBIfam" id="NF007955">
    <property type="entry name" value="PRK10674.1"/>
    <property type="match status" value="1"/>
</dbReference>
<dbReference type="InterPro" id="IPR036155">
    <property type="entry name" value="Crypto/Photolyase_N_sf"/>
</dbReference>
<dbReference type="InterPro" id="IPR002081">
    <property type="entry name" value="Cryptochrome/DNA_photolyase_1"/>
</dbReference>
<dbReference type="EMBL" id="PJAI02000005">
    <property type="protein sequence ID" value="TYK66207.1"/>
    <property type="molecule type" value="Genomic_DNA"/>
</dbReference>
<evidence type="ECO:0000313" key="10">
    <source>
        <dbReference type="Proteomes" id="UP000815846"/>
    </source>
</evidence>
<dbReference type="PROSITE" id="PS00394">
    <property type="entry name" value="DNA_PHOTOLYASES_1_1"/>
    <property type="match status" value="1"/>
</dbReference>
<dbReference type="SUPFAM" id="SSF48173">
    <property type="entry name" value="Cryptochrome/photolyase FAD-binding domain"/>
    <property type="match status" value="1"/>
</dbReference>
<keyword evidence="5 7" id="KW-0274">FAD</keyword>
<dbReference type="InterPro" id="IPR005101">
    <property type="entry name" value="Cryptochr/Photolyase_FAD-bd"/>
</dbReference>
<dbReference type="PANTHER" id="PTHR11455">
    <property type="entry name" value="CRYPTOCHROME"/>
    <property type="match status" value="1"/>
</dbReference>
<dbReference type="InterPro" id="IPR036134">
    <property type="entry name" value="Crypto/Photolyase_FAD-like_sf"/>
</dbReference>
<evidence type="ECO:0000256" key="1">
    <source>
        <dbReference type="ARBA" id="ARBA00001932"/>
    </source>
</evidence>
<reference evidence="9 10" key="1">
    <citation type="submission" date="2019-08" db="EMBL/GenBank/DDBJ databases">
        <title>Microbe sample from Colwellia echini.</title>
        <authorList>
            <person name="Christiansen L."/>
            <person name="Pathiraja D."/>
            <person name="Schultz-Johansen M."/>
            <person name="Choi I.-G."/>
            <person name="Stougaard P."/>
        </authorList>
    </citation>
    <scope>NUCLEOTIDE SEQUENCE [LARGE SCALE GENOMIC DNA]</scope>
    <source>
        <strain evidence="9 10">A3</strain>
    </source>
</reference>
<evidence type="ECO:0000256" key="2">
    <source>
        <dbReference type="ARBA" id="ARBA00001974"/>
    </source>
</evidence>
<dbReference type="Pfam" id="PF00875">
    <property type="entry name" value="DNA_photolyase"/>
    <property type="match status" value="1"/>
</dbReference>
<proteinExistence type="inferred from homology"/>
<dbReference type="EC" id="4.1.99.3" evidence="9"/>
<feature type="domain" description="Photolyase/cryptochrome alpha/beta" evidence="8">
    <location>
        <begin position="1"/>
        <end position="133"/>
    </location>
</feature>
<keyword evidence="9" id="KW-0456">Lyase</keyword>
<organism evidence="9 10">
    <name type="scientific">Colwellia echini</name>
    <dbReference type="NCBI Taxonomy" id="1982103"/>
    <lineage>
        <taxon>Bacteria</taxon>
        <taxon>Pseudomonadati</taxon>
        <taxon>Pseudomonadota</taxon>
        <taxon>Gammaproteobacteria</taxon>
        <taxon>Alteromonadales</taxon>
        <taxon>Colwelliaceae</taxon>
        <taxon>Colwellia</taxon>
    </lineage>
</organism>
<dbReference type="InterPro" id="IPR014729">
    <property type="entry name" value="Rossmann-like_a/b/a_fold"/>
</dbReference>
<protein>
    <submittedName>
        <fullName evidence="9">Deoxyribodipyrimidine photo-lyase</fullName>
        <ecNumber evidence="9">4.1.99.3</ecNumber>
    </submittedName>
</protein>
<comment type="similarity">
    <text evidence="7">Belongs to the DNA photolyase family.</text>
</comment>
<comment type="cofactor">
    <cofactor evidence="2">
        <name>FAD</name>
        <dbReference type="ChEBI" id="CHEBI:57692"/>
    </cofactor>
</comment>
<dbReference type="Gene3D" id="1.10.579.10">
    <property type="entry name" value="DNA Cyclobutane Dipyrimidine Photolyase, subunit A, domain 3"/>
    <property type="match status" value="1"/>
</dbReference>
<accession>A0ABY3MYV9</accession>
<evidence type="ECO:0000313" key="9">
    <source>
        <dbReference type="EMBL" id="TYK66207.1"/>
    </source>
</evidence>
<dbReference type="PRINTS" id="PR00147">
    <property type="entry name" value="DNAPHOTLYASE"/>
</dbReference>
<keyword evidence="10" id="KW-1185">Reference proteome</keyword>
<evidence type="ECO:0000256" key="5">
    <source>
        <dbReference type="ARBA" id="ARBA00022827"/>
    </source>
</evidence>
<dbReference type="Gene3D" id="1.25.40.80">
    <property type="match status" value="1"/>
</dbReference>
<comment type="similarity">
    <text evidence="3">Belongs to the DNA photolyase class-1 family.</text>
</comment>
<keyword evidence="4 7" id="KW-0285">Flavoprotein</keyword>
<dbReference type="Gene3D" id="3.40.50.620">
    <property type="entry name" value="HUPs"/>
    <property type="match status" value="1"/>
</dbReference>
<evidence type="ECO:0000256" key="4">
    <source>
        <dbReference type="ARBA" id="ARBA00022630"/>
    </source>
</evidence>
<evidence type="ECO:0000256" key="3">
    <source>
        <dbReference type="ARBA" id="ARBA00005862"/>
    </source>
</evidence>
<dbReference type="InterPro" id="IPR006050">
    <property type="entry name" value="DNA_photolyase_N"/>
</dbReference>
<comment type="caution">
    <text evidence="9">The sequence shown here is derived from an EMBL/GenBank/DDBJ whole genome shotgun (WGS) entry which is preliminary data.</text>
</comment>
<keyword evidence="6 7" id="KW-0157">Chromophore</keyword>
<dbReference type="InterPro" id="IPR018394">
    <property type="entry name" value="DNA_photolyase_1_CS_C"/>
</dbReference>
<dbReference type="PROSITE" id="PS00691">
    <property type="entry name" value="DNA_PHOTOLYASES_1_2"/>
    <property type="match status" value="1"/>
</dbReference>
<dbReference type="SUPFAM" id="SSF52425">
    <property type="entry name" value="Cryptochrome/photolyase, N-terminal domain"/>
    <property type="match status" value="1"/>
</dbReference>
<name>A0ABY3MYV9_9GAMM</name>
<evidence type="ECO:0000256" key="6">
    <source>
        <dbReference type="ARBA" id="ARBA00022991"/>
    </source>
</evidence>
<dbReference type="PROSITE" id="PS51645">
    <property type="entry name" value="PHR_CRY_ALPHA_BETA"/>
    <property type="match status" value="1"/>
</dbReference>